<dbReference type="EMBL" id="BACD03000009">
    <property type="protein sequence ID" value="GAO47458.1"/>
    <property type="molecule type" value="Genomic_DNA"/>
</dbReference>
<organism evidence="1 2">
    <name type="scientific">Saitoella complicata (strain BCRC 22490 / CBS 7301 / JCM 7358 / NBRC 10748 / NRRL Y-17804)</name>
    <dbReference type="NCBI Taxonomy" id="698492"/>
    <lineage>
        <taxon>Eukaryota</taxon>
        <taxon>Fungi</taxon>
        <taxon>Dikarya</taxon>
        <taxon>Ascomycota</taxon>
        <taxon>Taphrinomycotina</taxon>
        <taxon>Taphrinomycotina incertae sedis</taxon>
        <taxon>Saitoella</taxon>
    </lineage>
</organism>
<reference evidence="1 2" key="2">
    <citation type="journal article" date="2014" name="J. Gen. Appl. Microbiol.">
        <title>The early diverging ascomycetous budding yeast Saitoella complicata has three histone deacetylases belonging to the Clr6, Hos2, and Rpd3 lineages.</title>
        <authorList>
            <person name="Nishida H."/>
            <person name="Matsumoto T."/>
            <person name="Kondo S."/>
            <person name="Hamamoto M."/>
            <person name="Yoshikawa H."/>
        </authorList>
    </citation>
    <scope>NUCLEOTIDE SEQUENCE [LARGE SCALE GENOMIC DNA]</scope>
    <source>
        <strain evidence="1 2">NRRL Y-17804</strain>
    </source>
</reference>
<comment type="caution">
    <text evidence="1">The sequence shown here is derived from an EMBL/GenBank/DDBJ whole genome shotgun (WGS) entry which is preliminary data.</text>
</comment>
<proteinExistence type="predicted"/>
<accession>A0A0E9NCD3</accession>
<gene>
    <name evidence="1" type="ORF">G7K_1665-t1</name>
</gene>
<reference evidence="1 2" key="1">
    <citation type="journal article" date="2011" name="J. Gen. Appl. Microbiol.">
        <title>Draft genome sequencing of the enigmatic yeast Saitoella complicata.</title>
        <authorList>
            <person name="Nishida H."/>
            <person name="Hamamoto M."/>
            <person name="Sugiyama J."/>
        </authorList>
    </citation>
    <scope>NUCLEOTIDE SEQUENCE [LARGE SCALE GENOMIC DNA]</scope>
    <source>
        <strain evidence="1 2">NRRL Y-17804</strain>
    </source>
</reference>
<evidence type="ECO:0000313" key="2">
    <source>
        <dbReference type="Proteomes" id="UP000033140"/>
    </source>
</evidence>
<protein>
    <submittedName>
        <fullName evidence="1">Uncharacterized protein</fullName>
    </submittedName>
</protein>
<dbReference type="AlphaFoldDB" id="A0A0E9NCD3"/>
<dbReference type="RefSeq" id="XP_019023806.1">
    <property type="nucleotide sequence ID" value="XM_019167700.1"/>
</dbReference>
<evidence type="ECO:0000313" key="1">
    <source>
        <dbReference type="EMBL" id="GAO47458.1"/>
    </source>
</evidence>
<sequence length="200" mass="22309">MYKDSPTSFTPDALAASFIDQQVKQESTRITAAGARAIPLPVKNFGILLDSDPSDPSFPIQKDAIKTQSRKQAKMGLDVCNRVEVGTGMDMSKIAQIMISPPMEYPHRAGWKYVHVLCFTASSNTMALLIPYLYAPFMVIKDAEGGVKGEEDEKEVVTALTEEEAKEMGGVVVKNTLREWLFVNEKQERARHKVEEFHDV</sequence>
<keyword evidence="2" id="KW-1185">Reference proteome</keyword>
<name>A0A0E9NCD3_SAICN</name>
<dbReference type="Proteomes" id="UP000033140">
    <property type="component" value="Unassembled WGS sequence"/>
</dbReference>
<dbReference type="OMA" id="KRWIFIN"/>
<dbReference type="OrthoDB" id="5596992at2759"/>
<reference evidence="1 2" key="3">
    <citation type="journal article" date="2015" name="Genome Announc.">
        <title>Draft Genome Sequence of the Archiascomycetous Yeast Saitoella complicata.</title>
        <authorList>
            <person name="Yamauchi K."/>
            <person name="Kondo S."/>
            <person name="Hamamoto M."/>
            <person name="Takahashi Y."/>
            <person name="Ogura Y."/>
            <person name="Hayashi T."/>
            <person name="Nishida H."/>
        </authorList>
    </citation>
    <scope>NUCLEOTIDE SEQUENCE [LARGE SCALE GENOMIC DNA]</scope>
    <source>
        <strain evidence="1 2">NRRL Y-17804</strain>
    </source>
</reference>